<proteinExistence type="inferred from homology"/>
<gene>
    <name evidence="6" type="ORF">CSSPTR1EN2_LOCUS23589</name>
</gene>
<evidence type="ECO:0000259" key="5">
    <source>
        <dbReference type="Pfam" id="PF03016"/>
    </source>
</evidence>
<reference evidence="6" key="1">
    <citation type="submission" date="2024-02" db="EMBL/GenBank/DDBJ databases">
        <authorList>
            <consortium name="ELIXIR-Norway"/>
            <consortium name="Elixir Norway"/>
        </authorList>
    </citation>
    <scope>NUCLEOTIDE SEQUENCE</scope>
</reference>
<organism evidence="6 7">
    <name type="scientific">Sphagnum troendelagicum</name>
    <dbReference type="NCBI Taxonomy" id="128251"/>
    <lineage>
        <taxon>Eukaryota</taxon>
        <taxon>Viridiplantae</taxon>
        <taxon>Streptophyta</taxon>
        <taxon>Embryophyta</taxon>
        <taxon>Bryophyta</taxon>
        <taxon>Sphagnophytina</taxon>
        <taxon>Sphagnopsida</taxon>
        <taxon>Sphagnales</taxon>
        <taxon>Sphagnaceae</taxon>
        <taxon>Sphagnum</taxon>
    </lineage>
</organism>
<evidence type="ECO:0000256" key="1">
    <source>
        <dbReference type="ARBA" id="ARBA00004323"/>
    </source>
</evidence>
<dbReference type="PANTHER" id="PTHR11062:SF58">
    <property type="entry name" value="XYLOGLUCAN GALACTOSYLTRANSFERASE GT19-RELATED"/>
    <property type="match status" value="1"/>
</dbReference>
<evidence type="ECO:0000256" key="2">
    <source>
        <dbReference type="ARBA" id="ARBA00010271"/>
    </source>
</evidence>
<accession>A0ABP0V425</accession>
<dbReference type="EMBL" id="OZ019901">
    <property type="protein sequence ID" value="CAK9237210.1"/>
    <property type="molecule type" value="Genomic_DNA"/>
</dbReference>
<evidence type="ECO:0000256" key="3">
    <source>
        <dbReference type="ARBA" id="ARBA00022968"/>
    </source>
</evidence>
<keyword evidence="4" id="KW-0333">Golgi apparatus</keyword>
<keyword evidence="7" id="KW-1185">Reference proteome</keyword>
<feature type="domain" description="Exostosin GT47" evidence="5">
    <location>
        <begin position="101"/>
        <end position="434"/>
    </location>
</feature>
<dbReference type="Pfam" id="PF03016">
    <property type="entry name" value="Exostosin_GT47"/>
    <property type="match status" value="1"/>
</dbReference>
<name>A0ABP0V425_9BRYO</name>
<dbReference type="Proteomes" id="UP001497512">
    <property type="component" value="Chromosome 9"/>
</dbReference>
<evidence type="ECO:0000313" key="7">
    <source>
        <dbReference type="Proteomes" id="UP001497512"/>
    </source>
</evidence>
<evidence type="ECO:0000313" key="6">
    <source>
        <dbReference type="EMBL" id="CAK9237210.1"/>
    </source>
</evidence>
<comment type="subcellular location">
    <subcellularLocation>
        <location evidence="1">Golgi apparatus membrane</location>
        <topology evidence="1">Single-pass type II membrane protein</topology>
    </subcellularLocation>
</comment>
<sequence length="506" mass="57406">MLGFLGFEHVVKTARTHLVYCCCISSLIVICITIWACPESLRPIARSTALLDELQAEVPALVHYTHNQGNTSAVIVPDQGNTSVQIVPEQQPDSASDELSCAGKRIYMYDLPSAFNFALLEHCRYDLVKWIDFCPHMQNYGFGQVVNSTDAIFAEDWYGTDAYMLEVIFQARLQKYKCLTHSRTDADAFFIPFFTGLDALPYLYTNKSLTEMQGPELVRWLQENATDSWQRHGGHDHFLVAGRTAWDFSRPLESNRENWGTSLLVLPELVNITAFTLESRTWAATDQAVPYPTGFHPATATSLRRWTEQVRTVSRQYLFAFSGALRPGMTTSIRNELYNQCVNATTRCSLLDCSKIKCSHNPEPIYCALLRAEFCLQPRGDTATRRSVFDSIIAGCIPVLFHEDTAYTQYSWHLPITEPEKFSVFIPEEGIKNGSILVEEVLKSYSQTRIRQMREELITLIPASIYRHPSSEDAELTEKFRDAFDLSVDYMLKKVASFKSHPSTTG</sequence>
<dbReference type="InterPro" id="IPR004263">
    <property type="entry name" value="Exostosin"/>
</dbReference>
<dbReference type="PANTHER" id="PTHR11062">
    <property type="entry name" value="EXOSTOSIN HEPARAN SULFATE GLYCOSYLTRANSFERASE -RELATED"/>
    <property type="match status" value="1"/>
</dbReference>
<keyword evidence="3" id="KW-0735">Signal-anchor</keyword>
<evidence type="ECO:0000256" key="4">
    <source>
        <dbReference type="ARBA" id="ARBA00023034"/>
    </source>
</evidence>
<keyword evidence="3" id="KW-0812">Transmembrane</keyword>
<protein>
    <recommendedName>
        <fullName evidence="5">Exostosin GT47 domain-containing protein</fullName>
    </recommendedName>
</protein>
<dbReference type="InterPro" id="IPR040911">
    <property type="entry name" value="Exostosin_GT47"/>
</dbReference>
<comment type="similarity">
    <text evidence="2">Belongs to the glycosyltransferase 47 family.</text>
</comment>